<accession>A0A0R3PTY1</accession>
<keyword evidence="4" id="KW-1185">Reference proteome</keyword>
<dbReference type="STRING" id="334426.A0A0R3PTY1"/>
<proteinExistence type="predicted"/>
<dbReference type="PANTHER" id="PTHR45990">
    <property type="entry name" value="DNA REPAIR PROTEIN REV1"/>
    <property type="match status" value="1"/>
</dbReference>
<evidence type="ECO:0000313" key="3">
    <source>
        <dbReference type="EMBL" id="VDM60883.1"/>
    </source>
</evidence>
<dbReference type="GO" id="GO:0070987">
    <property type="term" value="P:error-free translesion synthesis"/>
    <property type="evidence" value="ECO:0007669"/>
    <property type="project" value="TreeGrafter"/>
</dbReference>
<dbReference type="PANTHER" id="PTHR45990:SF1">
    <property type="entry name" value="DNA REPAIR PROTEIN REV1"/>
    <property type="match status" value="1"/>
</dbReference>
<dbReference type="PROSITE" id="PS50173">
    <property type="entry name" value="UMUC"/>
    <property type="match status" value="1"/>
</dbReference>
<dbReference type="InterPro" id="IPR053848">
    <property type="entry name" value="IMS_HHH_1"/>
</dbReference>
<dbReference type="GO" id="GO:0017125">
    <property type="term" value="F:deoxycytidyl transferase activity"/>
    <property type="evidence" value="ECO:0007669"/>
    <property type="project" value="TreeGrafter"/>
</dbReference>
<protein>
    <submittedName>
        <fullName evidence="5">UmuC domain-containing protein</fullName>
    </submittedName>
</protein>
<keyword evidence="1" id="KW-0237">DNA synthesis</keyword>
<dbReference type="InterPro" id="IPR043502">
    <property type="entry name" value="DNA/RNA_pol_sf"/>
</dbReference>
<dbReference type="Gene3D" id="1.10.150.20">
    <property type="entry name" value="5' to 3' exonuclease, C-terminal subdomain"/>
    <property type="match status" value="1"/>
</dbReference>
<dbReference type="OrthoDB" id="427711at2759"/>
<dbReference type="EMBL" id="UYYA01004276">
    <property type="protein sequence ID" value="VDM60883.1"/>
    <property type="molecule type" value="Genomic_DNA"/>
</dbReference>
<dbReference type="Gene3D" id="3.30.70.270">
    <property type="match status" value="1"/>
</dbReference>
<sequence length="280" mass="31402">SATRTIFHIDLDCFFVSVALRDRPDLVDKPVAVTHSKGVSRGFSELASVNYAARKCGLKNGMIVRDAIKLCPNLVCMPYLFDEYRIVAKTIYTVRISDPQAFAEHLRAEIRQETGCPASVGIGKNVLIARLATRHAKPDGVRFVLPSQTEFFIANEKVKNLPGMGYQTYSKIVSVFVTEKLSTVVEETSSTASVSFEGLPGNVEKCRDLQMLSRSELERVLGKKVADQIYKMCRGEVDEKNFVSSNIRKSISCDINYGIRFTKVFAFFNFLFDPLCLLVW</sequence>
<evidence type="ECO:0000259" key="2">
    <source>
        <dbReference type="PROSITE" id="PS50173"/>
    </source>
</evidence>
<dbReference type="WBParaSite" id="ACOC_0000929701-mRNA-1">
    <property type="protein sequence ID" value="ACOC_0000929701-mRNA-1"/>
    <property type="gene ID" value="ACOC_0000929701"/>
</dbReference>
<reference evidence="3 4" key="2">
    <citation type="submission" date="2018-11" db="EMBL/GenBank/DDBJ databases">
        <authorList>
            <consortium name="Pathogen Informatics"/>
        </authorList>
    </citation>
    <scope>NUCLEOTIDE SEQUENCE [LARGE SCALE GENOMIC DNA]</scope>
    <source>
        <strain evidence="3 4">Costa Rica</strain>
    </source>
</reference>
<dbReference type="GO" id="GO:0006281">
    <property type="term" value="P:DNA repair"/>
    <property type="evidence" value="ECO:0007669"/>
    <property type="project" value="InterPro"/>
</dbReference>
<gene>
    <name evidence="3" type="ORF">ACOC_LOCUS9298</name>
</gene>
<dbReference type="InterPro" id="IPR043128">
    <property type="entry name" value="Rev_trsase/Diguanyl_cyclase"/>
</dbReference>
<dbReference type="AlphaFoldDB" id="A0A0R3PTY1"/>
<dbReference type="InterPro" id="IPR001126">
    <property type="entry name" value="UmuC"/>
</dbReference>
<organism evidence="5">
    <name type="scientific">Angiostrongylus costaricensis</name>
    <name type="common">Nematode worm</name>
    <dbReference type="NCBI Taxonomy" id="334426"/>
    <lineage>
        <taxon>Eukaryota</taxon>
        <taxon>Metazoa</taxon>
        <taxon>Ecdysozoa</taxon>
        <taxon>Nematoda</taxon>
        <taxon>Chromadorea</taxon>
        <taxon>Rhabditida</taxon>
        <taxon>Rhabditina</taxon>
        <taxon>Rhabditomorpha</taxon>
        <taxon>Strongyloidea</taxon>
        <taxon>Metastrongylidae</taxon>
        <taxon>Angiostrongylus</taxon>
    </lineage>
</organism>
<dbReference type="GO" id="GO:0003887">
    <property type="term" value="F:DNA-directed DNA polymerase activity"/>
    <property type="evidence" value="ECO:0007669"/>
    <property type="project" value="InterPro"/>
</dbReference>
<dbReference type="Proteomes" id="UP000267027">
    <property type="component" value="Unassembled WGS sequence"/>
</dbReference>
<dbReference type="SUPFAM" id="SSF56672">
    <property type="entry name" value="DNA/RNA polymerases"/>
    <property type="match status" value="1"/>
</dbReference>
<dbReference type="Gene3D" id="3.40.1170.60">
    <property type="match status" value="1"/>
</dbReference>
<dbReference type="GO" id="GO:0042276">
    <property type="term" value="P:error-prone translesion synthesis"/>
    <property type="evidence" value="ECO:0007669"/>
    <property type="project" value="TreeGrafter"/>
</dbReference>
<dbReference type="Pfam" id="PF21999">
    <property type="entry name" value="IMS_HHH_1"/>
    <property type="match status" value="1"/>
</dbReference>
<evidence type="ECO:0000313" key="4">
    <source>
        <dbReference type="Proteomes" id="UP000267027"/>
    </source>
</evidence>
<dbReference type="GO" id="GO:0005634">
    <property type="term" value="C:nucleus"/>
    <property type="evidence" value="ECO:0007669"/>
    <property type="project" value="TreeGrafter"/>
</dbReference>
<evidence type="ECO:0000256" key="1">
    <source>
        <dbReference type="ARBA" id="ARBA00022634"/>
    </source>
</evidence>
<reference evidence="5" key="1">
    <citation type="submission" date="2017-02" db="UniProtKB">
        <authorList>
            <consortium name="WormBaseParasite"/>
        </authorList>
    </citation>
    <scope>IDENTIFICATION</scope>
</reference>
<feature type="domain" description="UmuC" evidence="2">
    <location>
        <begin position="6"/>
        <end position="165"/>
    </location>
</feature>
<name>A0A0R3PTY1_ANGCS</name>
<evidence type="ECO:0000313" key="5">
    <source>
        <dbReference type="WBParaSite" id="ACOC_0000929701-mRNA-1"/>
    </source>
</evidence>
<dbReference type="Pfam" id="PF00817">
    <property type="entry name" value="IMS"/>
    <property type="match status" value="2"/>
</dbReference>